<evidence type="ECO:0000313" key="1">
    <source>
        <dbReference type="EMBL" id="KAK1530440.1"/>
    </source>
</evidence>
<keyword evidence="2" id="KW-1185">Reference proteome</keyword>
<name>A0AAI9Z0T5_9PEZI</name>
<gene>
    <name evidence="1" type="ORF">CCOS01_05543</name>
</gene>
<protein>
    <submittedName>
        <fullName evidence="1">Uncharacterized protein</fullName>
    </submittedName>
</protein>
<dbReference type="EMBL" id="MOOE01000005">
    <property type="protein sequence ID" value="KAK1530440.1"/>
    <property type="molecule type" value="Genomic_DNA"/>
</dbReference>
<organism evidence="1 2">
    <name type="scientific">Colletotrichum costaricense</name>
    <dbReference type="NCBI Taxonomy" id="1209916"/>
    <lineage>
        <taxon>Eukaryota</taxon>
        <taxon>Fungi</taxon>
        <taxon>Dikarya</taxon>
        <taxon>Ascomycota</taxon>
        <taxon>Pezizomycotina</taxon>
        <taxon>Sordariomycetes</taxon>
        <taxon>Hypocreomycetidae</taxon>
        <taxon>Glomerellales</taxon>
        <taxon>Glomerellaceae</taxon>
        <taxon>Colletotrichum</taxon>
        <taxon>Colletotrichum acutatum species complex</taxon>
    </lineage>
</organism>
<evidence type="ECO:0000313" key="2">
    <source>
        <dbReference type="Proteomes" id="UP001240678"/>
    </source>
</evidence>
<dbReference type="AlphaFoldDB" id="A0AAI9Z0T5"/>
<dbReference type="GeneID" id="85337268"/>
<comment type="caution">
    <text evidence="1">The sequence shown here is derived from an EMBL/GenBank/DDBJ whole genome shotgun (WGS) entry which is preliminary data.</text>
</comment>
<dbReference type="Proteomes" id="UP001240678">
    <property type="component" value="Unassembled WGS sequence"/>
</dbReference>
<reference evidence="1 2" key="1">
    <citation type="submission" date="2016-10" db="EMBL/GenBank/DDBJ databases">
        <title>The genome sequence of Colletotrichum fioriniae PJ7.</title>
        <authorList>
            <person name="Baroncelli R."/>
        </authorList>
    </citation>
    <scope>NUCLEOTIDE SEQUENCE [LARGE SCALE GENOMIC DNA]</scope>
    <source>
        <strain evidence="1 2">IMI 309622</strain>
    </source>
</reference>
<proteinExistence type="predicted"/>
<sequence length="71" mass="7645">MAEQSPVTSQRNLDLTSAPAVAGGSSFGRVSRNWTRLSCSASPSRGVFADSFAVTIVARRYPPRHHNACPR</sequence>
<dbReference type="RefSeq" id="XP_060315493.1">
    <property type="nucleotide sequence ID" value="XM_060453721.1"/>
</dbReference>
<accession>A0AAI9Z0T5</accession>